<dbReference type="PANTHER" id="PTHR46948:SF1">
    <property type="entry name" value="RIBONUCLEASE P PROTEIN SUBUNIT P38"/>
    <property type="match status" value="1"/>
</dbReference>
<gene>
    <name evidence="3" type="ORF">NQ315_005826</name>
</gene>
<dbReference type="Proteomes" id="UP001159042">
    <property type="component" value="Unassembled WGS sequence"/>
</dbReference>
<reference evidence="3 4" key="1">
    <citation type="journal article" date="2023" name="Insect Mol. Biol.">
        <title>Genome sequencing provides insights into the evolution of gene families encoding plant cell wall-degrading enzymes in longhorned beetles.</title>
        <authorList>
            <person name="Shin N.R."/>
            <person name="Okamura Y."/>
            <person name="Kirsch R."/>
            <person name="Pauchet Y."/>
        </authorList>
    </citation>
    <scope>NUCLEOTIDE SEQUENCE [LARGE SCALE GENOMIC DNA]</scope>
    <source>
        <strain evidence="3">EAD_L_NR</strain>
    </source>
</reference>
<dbReference type="EMBL" id="JANEYG010000039">
    <property type="protein sequence ID" value="KAJ8916819.1"/>
    <property type="molecule type" value="Genomic_DNA"/>
</dbReference>
<dbReference type="GO" id="GO:0033204">
    <property type="term" value="F:ribonuclease P RNA binding"/>
    <property type="evidence" value="ECO:0007669"/>
    <property type="project" value="TreeGrafter"/>
</dbReference>
<dbReference type="InterPro" id="IPR004038">
    <property type="entry name" value="Ribosomal_eL8/eL30/eS12/Gad45"/>
</dbReference>
<keyword evidence="4" id="KW-1185">Reference proteome</keyword>
<evidence type="ECO:0000259" key="2">
    <source>
        <dbReference type="Pfam" id="PF01248"/>
    </source>
</evidence>
<evidence type="ECO:0000313" key="4">
    <source>
        <dbReference type="Proteomes" id="UP001159042"/>
    </source>
</evidence>
<evidence type="ECO:0000256" key="1">
    <source>
        <dbReference type="SAM" id="MobiDB-lite"/>
    </source>
</evidence>
<feature type="compositionally biased region" description="Polar residues" evidence="1">
    <location>
        <begin position="224"/>
        <end position="236"/>
    </location>
</feature>
<dbReference type="GO" id="GO:0001682">
    <property type="term" value="P:tRNA 5'-leader removal"/>
    <property type="evidence" value="ECO:0007669"/>
    <property type="project" value="InterPro"/>
</dbReference>
<evidence type="ECO:0000313" key="3">
    <source>
        <dbReference type="EMBL" id="KAJ8916819.1"/>
    </source>
</evidence>
<feature type="domain" description="Ribosomal protein eL8/eL30/eS12/Gadd45" evidence="2">
    <location>
        <begin position="99"/>
        <end position="172"/>
    </location>
</feature>
<dbReference type="Pfam" id="PF01248">
    <property type="entry name" value="Ribosomal_L7Ae"/>
    <property type="match status" value="1"/>
</dbReference>
<dbReference type="InterPro" id="IPR042848">
    <property type="entry name" value="Rpp38"/>
</dbReference>
<dbReference type="GO" id="GO:0004526">
    <property type="term" value="F:ribonuclease P activity"/>
    <property type="evidence" value="ECO:0007669"/>
    <property type="project" value="TreeGrafter"/>
</dbReference>
<protein>
    <recommendedName>
        <fullName evidence="2">Ribosomal protein eL8/eL30/eS12/Gadd45 domain-containing protein</fullName>
    </recommendedName>
</protein>
<accession>A0AAV8VRR2</accession>
<sequence length="329" mass="37590">METPTINKTQKKSTLSAKKVRTKETIKNIVAAPYNNSYWPRISPEDEETLKIVLQNNLPRIKADRIPVPWRVIKNIPKPERREFRNNFKRNGEIKLDNNDRKALTFGSNGVTKLLEDKSAKVIFISSDVQPKIMVQHILDAAVLYGLPVIIFYNLRSLLSEVCGVTSAVICINKDVSPESKLNLIVETARQIFEKYPPPVDHINYKRSLQNEHILESSKDLENKTTTAAKTPTELNSSTSDSDETEATIYLKRNSERERAFVPGSSEKNINVYKMEVDSTGFLPLSTQIVEQRSNPVRATNYKSLVVKRLKGDPDRNKRKITNLKRKRK</sequence>
<dbReference type="Gene3D" id="3.30.1330.30">
    <property type="match status" value="1"/>
</dbReference>
<dbReference type="SUPFAM" id="SSF55315">
    <property type="entry name" value="L30e-like"/>
    <property type="match status" value="1"/>
</dbReference>
<dbReference type="GO" id="GO:0001650">
    <property type="term" value="C:fibrillar center"/>
    <property type="evidence" value="ECO:0007669"/>
    <property type="project" value="TreeGrafter"/>
</dbReference>
<feature type="region of interest" description="Disordered" evidence="1">
    <location>
        <begin position="216"/>
        <end position="246"/>
    </location>
</feature>
<dbReference type="PANTHER" id="PTHR46948">
    <property type="entry name" value="RIBONUCLEASE P PROTEIN SUBUNIT P38"/>
    <property type="match status" value="1"/>
</dbReference>
<name>A0AAV8VRR2_9CUCU</name>
<organism evidence="3 4">
    <name type="scientific">Exocentrus adspersus</name>
    <dbReference type="NCBI Taxonomy" id="1586481"/>
    <lineage>
        <taxon>Eukaryota</taxon>
        <taxon>Metazoa</taxon>
        <taxon>Ecdysozoa</taxon>
        <taxon>Arthropoda</taxon>
        <taxon>Hexapoda</taxon>
        <taxon>Insecta</taxon>
        <taxon>Pterygota</taxon>
        <taxon>Neoptera</taxon>
        <taxon>Endopterygota</taxon>
        <taxon>Coleoptera</taxon>
        <taxon>Polyphaga</taxon>
        <taxon>Cucujiformia</taxon>
        <taxon>Chrysomeloidea</taxon>
        <taxon>Cerambycidae</taxon>
        <taxon>Lamiinae</taxon>
        <taxon>Acanthocinini</taxon>
        <taxon>Exocentrus</taxon>
    </lineage>
</organism>
<dbReference type="GO" id="GO:0005655">
    <property type="term" value="C:nucleolar ribonuclease P complex"/>
    <property type="evidence" value="ECO:0007669"/>
    <property type="project" value="InterPro"/>
</dbReference>
<proteinExistence type="predicted"/>
<comment type="caution">
    <text evidence="3">The sequence shown here is derived from an EMBL/GenBank/DDBJ whole genome shotgun (WGS) entry which is preliminary data.</text>
</comment>
<dbReference type="GO" id="GO:0000172">
    <property type="term" value="C:ribonuclease MRP complex"/>
    <property type="evidence" value="ECO:0007669"/>
    <property type="project" value="InterPro"/>
</dbReference>
<dbReference type="AlphaFoldDB" id="A0AAV8VRR2"/>
<dbReference type="InterPro" id="IPR029064">
    <property type="entry name" value="Ribosomal_eL30-like_sf"/>
</dbReference>